<accession>A0ABW5SGN8</accession>
<name>A0ABW5SGN8_9FLAO</name>
<feature type="signal peptide" evidence="2">
    <location>
        <begin position="1"/>
        <end position="19"/>
    </location>
</feature>
<keyword evidence="5" id="KW-1185">Reference proteome</keyword>
<proteinExistence type="predicted"/>
<dbReference type="Proteomes" id="UP001597357">
    <property type="component" value="Unassembled WGS sequence"/>
</dbReference>
<evidence type="ECO:0000256" key="1">
    <source>
        <dbReference type="ARBA" id="ARBA00022729"/>
    </source>
</evidence>
<dbReference type="Gene3D" id="2.60.120.200">
    <property type="match status" value="1"/>
</dbReference>
<protein>
    <submittedName>
        <fullName evidence="4">T9SS type A sorting domain-containing protein</fullName>
    </submittedName>
</protein>
<evidence type="ECO:0000259" key="3">
    <source>
        <dbReference type="Pfam" id="PF18962"/>
    </source>
</evidence>
<gene>
    <name evidence="4" type="ORF">ACFSQ0_12585</name>
</gene>
<dbReference type="Pfam" id="PF18962">
    <property type="entry name" value="Por_Secre_tail"/>
    <property type="match status" value="1"/>
</dbReference>
<dbReference type="InterPro" id="IPR026444">
    <property type="entry name" value="Secre_tail"/>
</dbReference>
<organism evidence="4 5">
    <name type="scientific">Mesonia sediminis</name>
    <dbReference type="NCBI Taxonomy" id="1703946"/>
    <lineage>
        <taxon>Bacteria</taxon>
        <taxon>Pseudomonadati</taxon>
        <taxon>Bacteroidota</taxon>
        <taxon>Flavobacteriia</taxon>
        <taxon>Flavobacteriales</taxon>
        <taxon>Flavobacteriaceae</taxon>
        <taxon>Mesonia</taxon>
    </lineage>
</organism>
<sequence>MKKITLTFAALVAAFTMQAQTTVSFETSEGFTAGSTIDSQNSWVVQDPLDPQFTVDNTMASDGTNSLKATATNQQYQDNDGNLVNVGAISPVNVINDSKVEVSFDLYVESPPAGGNASDVRISPQSPSQGQVTAVVKFDYQNNVQVVDNAGGSNAWQQASTYAFDTWYNFKMEFDFTNSEIKYYLDNTLVYTGNVWAATNIENFYIAFDNYENGFYFDNLVVDTTLGTEVQEKVNFKHFVDANAVLNINAENAMNNVAVFNLLGQEVINQNVEAKDAQINLNSLNAGVYLVQVNINGQKESFKVIKK</sequence>
<dbReference type="EMBL" id="JBHULZ010000041">
    <property type="protein sequence ID" value="MFD2698829.1"/>
    <property type="molecule type" value="Genomic_DNA"/>
</dbReference>
<reference evidence="5" key="1">
    <citation type="journal article" date="2019" name="Int. J. Syst. Evol. Microbiol.">
        <title>The Global Catalogue of Microorganisms (GCM) 10K type strain sequencing project: providing services to taxonomists for standard genome sequencing and annotation.</title>
        <authorList>
            <consortium name="The Broad Institute Genomics Platform"/>
            <consortium name="The Broad Institute Genome Sequencing Center for Infectious Disease"/>
            <person name="Wu L."/>
            <person name="Ma J."/>
        </authorList>
    </citation>
    <scope>NUCLEOTIDE SEQUENCE [LARGE SCALE GENOMIC DNA]</scope>
    <source>
        <strain evidence="5">KCTC 42255</strain>
    </source>
</reference>
<feature type="chain" id="PRO_5046912914" evidence="2">
    <location>
        <begin position="20"/>
        <end position="307"/>
    </location>
</feature>
<comment type="caution">
    <text evidence="4">The sequence shown here is derived from an EMBL/GenBank/DDBJ whole genome shotgun (WGS) entry which is preliminary data.</text>
</comment>
<feature type="domain" description="Secretion system C-terminal sorting" evidence="3">
    <location>
        <begin position="243"/>
        <end position="305"/>
    </location>
</feature>
<evidence type="ECO:0000313" key="4">
    <source>
        <dbReference type="EMBL" id="MFD2698829.1"/>
    </source>
</evidence>
<keyword evidence="1 2" id="KW-0732">Signal</keyword>
<dbReference type="RefSeq" id="WP_379048784.1">
    <property type="nucleotide sequence ID" value="NZ_JBHULZ010000041.1"/>
</dbReference>
<evidence type="ECO:0000256" key="2">
    <source>
        <dbReference type="SAM" id="SignalP"/>
    </source>
</evidence>
<evidence type="ECO:0000313" key="5">
    <source>
        <dbReference type="Proteomes" id="UP001597357"/>
    </source>
</evidence>
<dbReference type="NCBIfam" id="TIGR04183">
    <property type="entry name" value="Por_Secre_tail"/>
    <property type="match status" value="1"/>
</dbReference>